<dbReference type="EMBL" id="AP012167">
    <property type="protein sequence ID" value="BAN06749.1"/>
    <property type="molecule type" value="Genomic_DNA"/>
</dbReference>
<protein>
    <recommendedName>
        <fullName evidence="6">Probable succinyl-diaminopimelate desuccinylase</fullName>
        <ecNumber evidence="5">3.5.1.18</ecNumber>
    </recommendedName>
</protein>
<evidence type="ECO:0000313" key="17">
    <source>
        <dbReference type="Proteomes" id="UP000012042"/>
    </source>
</evidence>
<evidence type="ECO:0000256" key="13">
    <source>
        <dbReference type="ARBA" id="ARBA00023285"/>
    </source>
</evidence>
<evidence type="ECO:0000256" key="4">
    <source>
        <dbReference type="ARBA" id="ARBA00006247"/>
    </source>
</evidence>
<keyword evidence="8" id="KW-0479">Metal-binding</keyword>
<dbReference type="GO" id="GO:0046872">
    <property type="term" value="F:metal ion binding"/>
    <property type="evidence" value="ECO:0007669"/>
    <property type="project" value="UniProtKB-KW"/>
</dbReference>
<accession>M5ADB1</accession>
<dbReference type="PATRIC" id="fig|1001583.3.peg.1098"/>
<comment type="catalytic activity">
    <reaction evidence="14">
        <text>N-succinyl-(2S,6S)-2,6-diaminopimelate + H2O = (2S,6S)-2,6-diaminopimelate + succinate</text>
        <dbReference type="Rhea" id="RHEA:22608"/>
        <dbReference type="ChEBI" id="CHEBI:15377"/>
        <dbReference type="ChEBI" id="CHEBI:30031"/>
        <dbReference type="ChEBI" id="CHEBI:57609"/>
        <dbReference type="ChEBI" id="CHEBI:58087"/>
        <dbReference type="EC" id="3.5.1.18"/>
    </reaction>
</comment>
<reference evidence="16 17" key="1">
    <citation type="journal article" date="2013" name="PLoS ONE">
        <title>Genomic Analysis by Deep Sequencing of the Probiotic Lactobacillus brevis KB290 Harboring Nine Plasmids Reveals Genomic Stability.</title>
        <authorList>
            <person name="Fukao M."/>
            <person name="Oshima K."/>
            <person name="Morita H."/>
            <person name="Toh H."/>
            <person name="Suda W."/>
            <person name="Kim S.W."/>
            <person name="Suzuki S."/>
            <person name="Yakabe T."/>
            <person name="Hattori M."/>
            <person name="Yajima N."/>
        </authorList>
    </citation>
    <scope>NUCLEOTIDE SEQUENCE [LARGE SCALE GENOMIC DNA]</scope>
    <source>
        <strain evidence="16 17">KB290</strain>
    </source>
</reference>
<evidence type="ECO:0000256" key="9">
    <source>
        <dbReference type="ARBA" id="ARBA00022801"/>
    </source>
</evidence>
<dbReference type="GO" id="GO:0019877">
    <property type="term" value="P:diaminopimelate biosynthetic process"/>
    <property type="evidence" value="ECO:0007669"/>
    <property type="project" value="UniProtKB-KW"/>
</dbReference>
<dbReference type="SUPFAM" id="SSF53187">
    <property type="entry name" value="Zn-dependent exopeptidases"/>
    <property type="match status" value="1"/>
</dbReference>
<dbReference type="EC" id="3.5.1.18" evidence="5"/>
<evidence type="ECO:0000256" key="8">
    <source>
        <dbReference type="ARBA" id="ARBA00022723"/>
    </source>
</evidence>
<keyword evidence="13" id="KW-0170">Cobalt</keyword>
<dbReference type="Pfam" id="PF07687">
    <property type="entry name" value="M20_dimer"/>
    <property type="match status" value="1"/>
</dbReference>
<keyword evidence="10" id="KW-0862">Zinc</keyword>
<dbReference type="PROSITE" id="PS00758">
    <property type="entry name" value="ARGE_DAPE_CPG2_1"/>
    <property type="match status" value="1"/>
</dbReference>
<evidence type="ECO:0000256" key="5">
    <source>
        <dbReference type="ARBA" id="ARBA00011921"/>
    </source>
</evidence>
<comment type="similarity">
    <text evidence="4">Belongs to the peptidase M20A family.</text>
</comment>
<dbReference type="CDD" id="cd08659">
    <property type="entry name" value="M20_ArgE_DapE-like"/>
    <property type="match status" value="1"/>
</dbReference>
<feature type="domain" description="Peptidase M20 dimerisation" evidence="15">
    <location>
        <begin position="174"/>
        <end position="281"/>
    </location>
</feature>
<dbReference type="HOGENOM" id="CLU_021802_2_2_9"/>
<gene>
    <name evidence="16" type="ORF">LVISKB_1114</name>
</gene>
<evidence type="ECO:0000256" key="1">
    <source>
        <dbReference type="ARBA" id="ARBA00001941"/>
    </source>
</evidence>
<dbReference type="Gene3D" id="3.40.630.10">
    <property type="entry name" value="Zn peptidases"/>
    <property type="match status" value="1"/>
</dbReference>
<keyword evidence="7" id="KW-0028">Amino-acid biosynthesis</keyword>
<evidence type="ECO:0000256" key="7">
    <source>
        <dbReference type="ARBA" id="ARBA00022605"/>
    </source>
</evidence>
<name>M5ADB1_LEVBR</name>
<dbReference type="InterPro" id="IPR011650">
    <property type="entry name" value="Peptidase_M20_dimer"/>
</dbReference>
<dbReference type="GO" id="GO:0009089">
    <property type="term" value="P:lysine biosynthetic process via diaminopimelate"/>
    <property type="evidence" value="ECO:0007669"/>
    <property type="project" value="UniProtKB-UniPathway"/>
</dbReference>
<dbReference type="PANTHER" id="PTHR43808:SF8">
    <property type="entry name" value="PEPTIDASE M20 DIMERISATION DOMAIN-CONTAINING PROTEIN"/>
    <property type="match status" value="1"/>
</dbReference>
<dbReference type="InterPro" id="IPR010182">
    <property type="entry name" value="ArgE/DapE"/>
</dbReference>
<dbReference type="Gene3D" id="3.30.70.360">
    <property type="match status" value="1"/>
</dbReference>
<evidence type="ECO:0000256" key="3">
    <source>
        <dbReference type="ARBA" id="ARBA00005130"/>
    </source>
</evidence>
<dbReference type="PANTHER" id="PTHR43808">
    <property type="entry name" value="ACETYLORNITHINE DEACETYLASE"/>
    <property type="match status" value="1"/>
</dbReference>
<keyword evidence="12" id="KW-0457">Lysine biosynthesis</keyword>
<evidence type="ECO:0000256" key="14">
    <source>
        <dbReference type="ARBA" id="ARBA00051301"/>
    </source>
</evidence>
<dbReference type="GO" id="GO:0009014">
    <property type="term" value="F:succinyl-diaminopimelate desuccinylase activity"/>
    <property type="evidence" value="ECO:0007669"/>
    <property type="project" value="UniProtKB-EC"/>
</dbReference>
<dbReference type="Proteomes" id="UP000012042">
    <property type="component" value="Chromosome"/>
</dbReference>
<dbReference type="InterPro" id="IPR002933">
    <property type="entry name" value="Peptidase_M20"/>
</dbReference>
<dbReference type="UniPathway" id="UPA00034">
    <property type="reaction ID" value="UER00021"/>
</dbReference>
<dbReference type="NCBIfam" id="TIGR01910">
    <property type="entry name" value="DapE-ArgE"/>
    <property type="match status" value="1"/>
</dbReference>
<evidence type="ECO:0000259" key="15">
    <source>
        <dbReference type="Pfam" id="PF07687"/>
    </source>
</evidence>
<keyword evidence="9" id="KW-0378">Hydrolase</keyword>
<evidence type="ECO:0000256" key="12">
    <source>
        <dbReference type="ARBA" id="ARBA00023154"/>
    </source>
</evidence>
<dbReference type="InterPro" id="IPR036264">
    <property type="entry name" value="Bact_exopeptidase_dim_dom"/>
</dbReference>
<proteinExistence type="inferred from homology"/>
<dbReference type="InterPro" id="IPR050072">
    <property type="entry name" value="Peptidase_M20A"/>
</dbReference>
<dbReference type="NCBIfam" id="NF006365">
    <property type="entry name" value="PRK08588.1"/>
    <property type="match status" value="1"/>
</dbReference>
<dbReference type="InterPro" id="IPR001261">
    <property type="entry name" value="ArgE/DapE_CS"/>
</dbReference>
<evidence type="ECO:0000256" key="10">
    <source>
        <dbReference type="ARBA" id="ARBA00022833"/>
    </source>
</evidence>
<sequence>MMTVFTDEQKVQLLADLIAIQSVNDHEELVAQYLKRVLTDHDIDARIVPVSSGRANLIAEIGHGSPILGISGHMDVVSPGDVTQWQSDPFKLSERSGNLYGRGASDMKSGLAALVIAMIELQAAGQPKTGRIRLMATIAEEVGETGSQAFLEQGAMDDVDALLIGEPSGYRVFYAHKGSMDIRLTAQGKAAHSSMPEMGVNAIDPLLVILNQANQVFRNSDRHNELLGDLAFNTTVFQGGNQVNSIPEMATAEMNVRTIPEFNNDQVVATLKELVDQQNQQGAQVSTDVYMSQWPVEEPKETLLSQLAVKIGADYAGTAIPKLALPAVTDASNLLKQKGHEFPFIIFGPGSDTAHQVDEYVNKQMFLDFTQLYQQLFIDYLQQATRS</sequence>
<dbReference type="AlphaFoldDB" id="M5ADB1"/>
<evidence type="ECO:0000256" key="11">
    <source>
        <dbReference type="ARBA" id="ARBA00022915"/>
    </source>
</evidence>
<comment type="pathway">
    <text evidence="3">Amino-acid biosynthesis; L-lysine biosynthesis via DAP pathway; LL-2,6-diaminopimelate from (S)-tetrahydrodipicolinate (succinylase route): step 3/3.</text>
</comment>
<evidence type="ECO:0000256" key="2">
    <source>
        <dbReference type="ARBA" id="ARBA00001947"/>
    </source>
</evidence>
<keyword evidence="11" id="KW-0220">Diaminopimelate biosynthesis</keyword>
<comment type="cofactor">
    <cofactor evidence="1">
        <name>Co(2+)</name>
        <dbReference type="ChEBI" id="CHEBI:48828"/>
    </cofactor>
</comment>
<evidence type="ECO:0000313" key="16">
    <source>
        <dbReference type="EMBL" id="BAN06749.1"/>
    </source>
</evidence>
<dbReference type="Pfam" id="PF01546">
    <property type="entry name" value="Peptidase_M20"/>
    <property type="match status" value="1"/>
</dbReference>
<evidence type="ECO:0000256" key="6">
    <source>
        <dbReference type="ARBA" id="ARBA00016853"/>
    </source>
</evidence>
<dbReference type="SUPFAM" id="SSF55031">
    <property type="entry name" value="Bacterial exopeptidase dimerisation domain"/>
    <property type="match status" value="1"/>
</dbReference>
<comment type="cofactor">
    <cofactor evidence="2">
        <name>Zn(2+)</name>
        <dbReference type="ChEBI" id="CHEBI:29105"/>
    </cofactor>
</comment>
<organism evidence="16 17">
    <name type="scientific">Levilactobacillus brevis KB290</name>
    <dbReference type="NCBI Taxonomy" id="1001583"/>
    <lineage>
        <taxon>Bacteria</taxon>
        <taxon>Bacillati</taxon>
        <taxon>Bacillota</taxon>
        <taxon>Bacilli</taxon>
        <taxon>Lactobacillales</taxon>
        <taxon>Lactobacillaceae</taxon>
        <taxon>Levilactobacillus</taxon>
    </lineage>
</organism>
<dbReference type="KEGG" id="lbk:LVISKB_1114"/>